<feature type="active site" description="Proton donor/acceptor" evidence="9">
    <location>
        <position position="200"/>
    </location>
</feature>
<evidence type="ECO:0000256" key="7">
    <source>
        <dbReference type="ARBA" id="ARBA00023049"/>
    </source>
</evidence>
<sequence length="224" mass="25528">MALIFYRAEGQTPNIIPQNKDGLTVVTTWVAYEKTVQADSNNRMVPVQQYVTPLLSDIQYATNKNFTKTVLYTQPLLLVRLPVARALRKVQQQLAPYGLSILFYDAYRPYAVTKKMWEIVPDERYAANPAKGSGHNRGIAVDITLADLKTGKPVAMPTPFDNFTEKAHHNYQQSDSAVLANRLLLKNTMEQNGFTALSTEWWHYQYKKSSTAFAILDLPFYLFK</sequence>
<comment type="catalytic activity">
    <reaction evidence="1 9">
        <text>D-alanyl-D-alanine + H2O = 2 D-alanine</text>
        <dbReference type="Rhea" id="RHEA:20661"/>
        <dbReference type="ChEBI" id="CHEBI:15377"/>
        <dbReference type="ChEBI" id="CHEBI:57416"/>
        <dbReference type="ChEBI" id="CHEBI:57822"/>
        <dbReference type="EC" id="3.4.13.22"/>
    </reaction>
</comment>
<evidence type="ECO:0000256" key="4">
    <source>
        <dbReference type="ARBA" id="ARBA00022801"/>
    </source>
</evidence>
<keyword evidence="5 9" id="KW-0862">Zinc</keyword>
<evidence type="ECO:0000256" key="2">
    <source>
        <dbReference type="ARBA" id="ARBA00022670"/>
    </source>
</evidence>
<dbReference type="GO" id="GO:0008237">
    <property type="term" value="F:metallopeptidase activity"/>
    <property type="evidence" value="ECO:0007669"/>
    <property type="project" value="UniProtKB-KW"/>
</dbReference>
<evidence type="ECO:0000256" key="5">
    <source>
        <dbReference type="ARBA" id="ARBA00022833"/>
    </source>
</evidence>
<dbReference type="Gene3D" id="3.30.1380.10">
    <property type="match status" value="1"/>
</dbReference>
<reference evidence="10" key="1">
    <citation type="journal article" date="2014" name="Int. J. Syst. Evol. Microbiol.">
        <title>Complete genome sequence of Corynebacterium casei LMG S-19264T (=DSM 44701T), isolated from a smear-ripened cheese.</title>
        <authorList>
            <consortium name="US DOE Joint Genome Institute (JGI-PGF)"/>
            <person name="Walter F."/>
            <person name="Albersmeier A."/>
            <person name="Kalinowski J."/>
            <person name="Ruckert C."/>
        </authorList>
    </citation>
    <scope>NUCLEOTIDE SEQUENCE</scope>
    <source>
        <strain evidence="10">CGMCC 1.15290</strain>
    </source>
</reference>
<comment type="caution">
    <text evidence="10">The sequence shown here is derived from an EMBL/GenBank/DDBJ whole genome shotgun (WGS) entry which is preliminary data.</text>
</comment>
<dbReference type="InterPro" id="IPR000755">
    <property type="entry name" value="A_A_dipeptidase"/>
</dbReference>
<proteinExistence type="inferred from homology"/>
<evidence type="ECO:0000256" key="1">
    <source>
        <dbReference type="ARBA" id="ARBA00001362"/>
    </source>
</evidence>
<feature type="binding site" evidence="9">
    <location>
        <position position="203"/>
    </location>
    <ligand>
        <name>Zn(2+)</name>
        <dbReference type="ChEBI" id="CHEBI:29105"/>
        <note>catalytic</note>
    </ligand>
</feature>
<dbReference type="InterPro" id="IPR009045">
    <property type="entry name" value="Zn_M74/Hedgehog-like"/>
</dbReference>
<feature type="binding site" evidence="9">
    <location>
        <position position="135"/>
    </location>
    <ligand>
        <name>Zn(2+)</name>
        <dbReference type="ChEBI" id="CHEBI:29105"/>
        <note>catalytic</note>
    </ligand>
</feature>
<evidence type="ECO:0000256" key="8">
    <source>
        <dbReference type="ARBA" id="ARBA00023316"/>
    </source>
</evidence>
<dbReference type="Pfam" id="PF01427">
    <property type="entry name" value="Peptidase_M15"/>
    <property type="match status" value="1"/>
</dbReference>
<keyword evidence="3 9" id="KW-0479">Metal-binding</keyword>
<keyword evidence="8" id="KW-0961">Cell wall biogenesis/degradation</keyword>
<keyword evidence="2 9" id="KW-0645">Protease</keyword>
<keyword evidence="6 9" id="KW-0224">Dipeptidase</keyword>
<keyword evidence="11" id="KW-1185">Reference proteome</keyword>
<keyword evidence="7 9" id="KW-0482">Metalloprotease</keyword>
<comment type="cofactor">
    <cofactor evidence="9">
        <name>Zn(2+)</name>
        <dbReference type="ChEBI" id="CHEBI:29105"/>
    </cofactor>
    <text evidence="9">Binds 1 zinc ion per subunit.</text>
</comment>
<dbReference type="SUPFAM" id="SSF55166">
    <property type="entry name" value="Hedgehog/DD-peptidase"/>
    <property type="match status" value="1"/>
</dbReference>
<comment type="function">
    <text evidence="9">Catalyzes hydrolysis of the D-alanyl-D-alanine dipeptide.</text>
</comment>
<evidence type="ECO:0000313" key="10">
    <source>
        <dbReference type="EMBL" id="GGH82903.1"/>
    </source>
</evidence>
<name>A0A917MZB9_9BACT</name>
<dbReference type="GO" id="GO:0006508">
    <property type="term" value="P:proteolysis"/>
    <property type="evidence" value="ECO:0007669"/>
    <property type="project" value="UniProtKB-KW"/>
</dbReference>
<organism evidence="10 11">
    <name type="scientific">Filimonas zeae</name>
    <dbReference type="NCBI Taxonomy" id="1737353"/>
    <lineage>
        <taxon>Bacteria</taxon>
        <taxon>Pseudomonadati</taxon>
        <taxon>Bacteroidota</taxon>
        <taxon>Chitinophagia</taxon>
        <taxon>Chitinophagales</taxon>
        <taxon>Chitinophagaceae</taxon>
        <taxon>Filimonas</taxon>
    </lineage>
</organism>
<dbReference type="EMBL" id="BMIB01000008">
    <property type="protein sequence ID" value="GGH82903.1"/>
    <property type="molecule type" value="Genomic_DNA"/>
</dbReference>
<dbReference type="AlphaFoldDB" id="A0A917MZB9"/>
<reference evidence="10" key="2">
    <citation type="submission" date="2020-09" db="EMBL/GenBank/DDBJ databases">
        <authorList>
            <person name="Sun Q."/>
            <person name="Zhou Y."/>
        </authorList>
    </citation>
    <scope>NUCLEOTIDE SEQUENCE</scope>
    <source>
        <strain evidence="10">CGMCC 1.15290</strain>
    </source>
</reference>
<comment type="similarity">
    <text evidence="9">Belongs to the peptidase M15D family.</text>
</comment>
<dbReference type="Proteomes" id="UP000627292">
    <property type="component" value="Unassembled WGS sequence"/>
</dbReference>
<dbReference type="GO" id="GO:0160237">
    <property type="term" value="F:D-Ala-D-Ala dipeptidase activity"/>
    <property type="evidence" value="ECO:0007669"/>
    <property type="project" value="UniProtKB-EC"/>
</dbReference>
<dbReference type="EC" id="3.4.13.22" evidence="9"/>
<gene>
    <name evidence="10" type="ORF">GCM10011379_57490</name>
</gene>
<dbReference type="GO" id="GO:0071555">
    <property type="term" value="P:cell wall organization"/>
    <property type="evidence" value="ECO:0007669"/>
    <property type="project" value="UniProtKB-KW"/>
</dbReference>
<dbReference type="GO" id="GO:0008270">
    <property type="term" value="F:zinc ion binding"/>
    <property type="evidence" value="ECO:0007669"/>
    <property type="project" value="UniProtKB-UniRule"/>
</dbReference>
<protein>
    <recommendedName>
        <fullName evidence="9">D-alanyl-D-alanine dipeptidase</fullName>
        <shortName evidence="9">D-Ala-D-Ala dipeptidase</shortName>
        <ecNumber evidence="9">3.4.13.22</ecNumber>
    </recommendedName>
</protein>
<dbReference type="HAMAP" id="MF_01924">
    <property type="entry name" value="A_A_dipeptidase"/>
    <property type="match status" value="1"/>
</dbReference>
<evidence type="ECO:0000256" key="9">
    <source>
        <dbReference type="HAMAP-Rule" id="MF_01924"/>
    </source>
</evidence>
<dbReference type="PANTHER" id="PTHR43126:SF1">
    <property type="entry name" value="D-ALANYL-D-ALANINE DIPEPTIDASE"/>
    <property type="match status" value="1"/>
</dbReference>
<accession>A0A917MZB9</accession>
<evidence type="ECO:0000313" key="11">
    <source>
        <dbReference type="Proteomes" id="UP000627292"/>
    </source>
</evidence>
<feature type="binding site" evidence="9">
    <location>
        <position position="142"/>
    </location>
    <ligand>
        <name>Zn(2+)</name>
        <dbReference type="ChEBI" id="CHEBI:29105"/>
        <note>catalytic</note>
    </ligand>
</feature>
<dbReference type="PANTHER" id="PTHR43126">
    <property type="entry name" value="D-ALANYL-D-ALANINE DIPEPTIDASE"/>
    <property type="match status" value="1"/>
</dbReference>
<keyword evidence="4 9" id="KW-0378">Hydrolase</keyword>
<evidence type="ECO:0000256" key="6">
    <source>
        <dbReference type="ARBA" id="ARBA00022997"/>
    </source>
</evidence>
<feature type="site" description="Transition state stabilizer" evidence="9">
    <location>
        <position position="108"/>
    </location>
</feature>
<dbReference type="CDD" id="cd14840">
    <property type="entry name" value="D-Ala-D-Ala_dipeptidase_Aad"/>
    <property type="match status" value="1"/>
</dbReference>
<evidence type="ECO:0000256" key="3">
    <source>
        <dbReference type="ARBA" id="ARBA00022723"/>
    </source>
</evidence>